<accession>A0A240A8A7</accession>
<dbReference type="FunFam" id="3.40.50.10860:FF:000005">
    <property type="entry name" value="C-1-tetrahydrofolate synthase, cytoplasmic, putative"/>
    <property type="match status" value="1"/>
</dbReference>
<dbReference type="FunFam" id="3.40.50.720:FF:000094">
    <property type="entry name" value="Bifunctional protein FolD"/>
    <property type="match status" value="1"/>
</dbReference>
<evidence type="ECO:0000256" key="8">
    <source>
        <dbReference type="ARBA" id="ARBA00023002"/>
    </source>
</evidence>
<dbReference type="NCBIfam" id="NF010769">
    <property type="entry name" value="PRK14172.1"/>
    <property type="match status" value="1"/>
</dbReference>
<evidence type="ECO:0000256" key="2">
    <source>
        <dbReference type="ARBA" id="ARBA00011738"/>
    </source>
</evidence>
<dbReference type="UniPathway" id="UPA00193"/>
<evidence type="ECO:0000313" key="16">
    <source>
        <dbReference type="Proteomes" id="UP000250223"/>
    </source>
</evidence>
<evidence type="ECO:0000256" key="5">
    <source>
        <dbReference type="ARBA" id="ARBA00022755"/>
    </source>
</evidence>
<dbReference type="EC" id="1.5.1.5" evidence="12"/>
<evidence type="ECO:0000256" key="6">
    <source>
        <dbReference type="ARBA" id="ARBA00022801"/>
    </source>
</evidence>
<dbReference type="HAMAP" id="MF_01576">
    <property type="entry name" value="THF_DHG_CYH"/>
    <property type="match status" value="1"/>
</dbReference>
<dbReference type="CDD" id="cd01080">
    <property type="entry name" value="NAD_bind_m-THF_DH_Cyclohyd"/>
    <property type="match status" value="1"/>
</dbReference>
<dbReference type="Proteomes" id="UP000250223">
    <property type="component" value="Unassembled WGS sequence"/>
</dbReference>
<proteinExistence type="inferred from homology"/>
<dbReference type="Gene3D" id="3.40.50.720">
    <property type="entry name" value="NAD(P)-binding Rossmann-like Domain"/>
    <property type="match status" value="1"/>
</dbReference>
<dbReference type="GO" id="GO:0035999">
    <property type="term" value="P:tetrahydrofolate interconversion"/>
    <property type="evidence" value="ECO:0007669"/>
    <property type="project" value="UniProtKB-UniRule"/>
</dbReference>
<evidence type="ECO:0000256" key="3">
    <source>
        <dbReference type="ARBA" id="ARBA00022563"/>
    </source>
</evidence>
<evidence type="ECO:0000259" key="14">
    <source>
        <dbReference type="Pfam" id="PF02882"/>
    </source>
</evidence>
<comment type="pathway">
    <text evidence="1 12">One-carbon metabolism; tetrahydrofolate interconversion.</text>
</comment>
<reference evidence="15 16" key="1">
    <citation type="submission" date="2018-06" db="EMBL/GenBank/DDBJ databases">
        <authorList>
            <consortium name="Pathogen Informatics"/>
            <person name="Doyle S."/>
        </authorList>
    </citation>
    <scope>NUCLEOTIDE SEQUENCE [LARGE SCALE GENOMIC DNA]</scope>
    <source>
        <strain evidence="15 16">NCTC13028</strain>
    </source>
</reference>
<dbReference type="PROSITE" id="PS00766">
    <property type="entry name" value="THF_DHG_CYH_1"/>
    <property type="match status" value="1"/>
</dbReference>
<dbReference type="PANTHER" id="PTHR48099:SF5">
    <property type="entry name" value="C-1-TETRAHYDROFOLATE SYNTHASE, CYTOPLASMIC"/>
    <property type="match status" value="1"/>
</dbReference>
<dbReference type="SUPFAM" id="SSF51735">
    <property type="entry name" value="NAD(P)-binding Rossmann-fold domains"/>
    <property type="match status" value="1"/>
</dbReference>
<comment type="subunit">
    <text evidence="2 12">Homodimer.</text>
</comment>
<dbReference type="InterPro" id="IPR036291">
    <property type="entry name" value="NAD(P)-bd_dom_sf"/>
</dbReference>
<dbReference type="AlphaFoldDB" id="A0A240A8A7"/>
<evidence type="ECO:0000256" key="7">
    <source>
        <dbReference type="ARBA" id="ARBA00022857"/>
    </source>
</evidence>
<dbReference type="InterPro" id="IPR046346">
    <property type="entry name" value="Aminoacid_DH-like_N_sf"/>
</dbReference>
<dbReference type="EMBL" id="UAWC01000001">
    <property type="protein sequence ID" value="SQB32907.1"/>
    <property type="molecule type" value="Genomic_DNA"/>
</dbReference>
<keyword evidence="5 12" id="KW-0658">Purine biosynthesis</keyword>
<name>A0A240A8A7_CLOCO</name>
<evidence type="ECO:0000256" key="9">
    <source>
        <dbReference type="ARBA" id="ARBA00023102"/>
    </source>
</evidence>
<evidence type="ECO:0000256" key="1">
    <source>
        <dbReference type="ARBA" id="ARBA00004777"/>
    </source>
</evidence>
<dbReference type="PRINTS" id="PR00085">
    <property type="entry name" value="THFDHDRGNASE"/>
</dbReference>
<comment type="catalytic activity">
    <reaction evidence="12">
        <text>(6R)-5,10-methenyltetrahydrofolate + H2O = (6R)-10-formyltetrahydrofolate + H(+)</text>
        <dbReference type="Rhea" id="RHEA:23700"/>
        <dbReference type="ChEBI" id="CHEBI:15377"/>
        <dbReference type="ChEBI" id="CHEBI:15378"/>
        <dbReference type="ChEBI" id="CHEBI:57455"/>
        <dbReference type="ChEBI" id="CHEBI:195366"/>
        <dbReference type="EC" id="3.5.4.9"/>
    </reaction>
</comment>
<dbReference type="InterPro" id="IPR020631">
    <property type="entry name" value="THF_DH/CycHdrlase_NAD-bd_dom"/>
</dbReference>
<evidence type="ECO:0000256" key="11">
    <source>
        <dbReference type="ARBA" id="ARBA00023268"/>
    </source>
</evidence>
<dbReference type="InterPro" id="IPR020630">
    <property type="entry name" value="THF_DH/CycHdrlase_cat_dom"/>
</dbReference>
<organism evidence="15 16">
    <name type="scientific">Clostridium cochlearium</name>
    <dbReference type="NCBI Taxonomy" id="1494"/>
    <lineage>
        <taxon>Bacteria</taxon>
        <taxon>Bacillati</taxon>
        <taxon>Bacillota</taxon>
        <taxon>Clostridia</taxon>
        <taxon>Eubacteriales</taxon>
        <taxon>Clostridiaceae</taxon>
        <taxon>Clostridium</taxon>
    </lineage>
</organism>
<evidence type="ECO:0000313" key="15">
    <source>
        <dbReference type="EMBL" id="SQB32907.1"/>
    </source>
</evidence>
<dbReference type="Pfam" id="PF00763">
    <property type="entry name" value="THF_DHG_CYH"/>
    <property type="match status" value="1"/>
</dbReference>
<keyword evidence="7 12" id="KW-0521">NADP</keyword>
<keyword evidence="3 12" id="KW-0554">One-carbon metabolism</keyword>
<comment type="function">
    <text evidence="12">Catalyzes the oxidation of 5,10-methylenetetrahydrofolate to 5,10-methenyltetrahydrofolate and then the hydrolysis of 5,10-methenyltetrahydrofolate to 10-formyltetrahydrofolate.</text>
</comment>
<keyword evidence="6 12" id="KW-0378">Hydrolase</keyword>
<comment type="caution">
    <text evidence="12">Lacks conserved residue(s) required for the propagation of feature annotation.</text>
</comment>
<dbReference type="GO" id="GO:0004488">
    <property type="term" value="F:methylenetetrahydrofolate dehydrogenase (NADP+) activity"/>
    <property type="evidence" value="ECO:0007669"/>
    <property type="project" value="UniProtKB-UniRule"/>
</dbReference>
<evidence type="ECO:0000256" key="4">
    <source>
        <dbReference type="ARBA" id="ARBA00022605"/>
    </source>
</evidence>
<dbReference type="GO" id="GO:0004477">
    <property type="term" value="F:methenyltetrahydrofolate cyclohydrolase activity"/>
    <property type="evidence" value="ECO:0007669"/>
    <property type="project" value="UniProtKB-UniRule"/>
</dbReference>
<feature type="domain" description="Tetrahydrofolate dehydrogenase/cyclohydrolase catalytic" evidence="13">
    <location>
        <begin position="5"/>
        <end position="120"/>
    </location>
</feature>
<dbReference type="Pfam" id="PF02882">
    <property type="entry name" value="THF_DHG_CYH_C"/>
    <property type="match status" value="1"/>
</dbReference>
<comment type="catalytic activity">
    <reaction evidence="12">
        <text>(6R)-5,10-methylene-5,6,7,8-tetrahydrofolate + NADP(+) = (6R)-5,10-methenyltetrahydrofolate + NADPH</text>
        <dbReference type="Rhea" id="RHEA:22812"/>
        <dbReference type="ChEBI" id="CHEBI:15636"/>
        <dbReference type="ChEBI" id="CHEBI:57455"/>
        <dbReference type="ChEBI" id="CHEBI:57783"/>
        <dbReference type="ChEBI" id="CHEBI:58349"/>
        <dbReference type="EC" id="1.5.1.5"/>
    </reaction>
</comment>
<dbReference type="SUPFAM" id="SSF53223">
    <property type="entry name" value="Aminoacid dehydrogenase-like, N-terminal domain"/>
    <property type="match status" value="1"/>
</dbReference>
<dbReference type="GO" id="GO:0005829">
    <property type="term" value="C:cytosol"/>
    <property type="evidence" value="ECO:0007669"/>
    <property type="project" value="TreeGrafter"/>
</dbReference>
<dbReference type="InterPro" id="IPR000672">
    <property type="entry name" value="THF_DH/CycHdrlase"/>
</dbReference>
<comment type="similarity">
    <text evidence="12">Belongs to the tetrahydrofolate dehydrogenase/cyclohydrolase family.</text>
</comment>
<gene>
    <name evidence="15" type="primary">folD_1</name>
    <name evidence="12" type="synonym">folD</name>
    <name evidence="15" type="ORF">NCTC13028_00061</name>
</gene>
<feature type="domain" description="Tetrahydrofolate dehydrogenase/cyclohydrolase NAD(P)-binding" evidence="14">
    <location>
        <begin position="139"/>
        <end position="277"/>
    </location>
</feature>
<dbReference type="GO" id="GO:0006164">
    <property type="term" value="P:purine nucleotide biosynthetic process"/>
    <property type="evidence" value="ECO:0007669"/>
    <property type="project" value="UniProtKB-KW"/>
</dbReference>
<keyword evidence="11 12" id="KW-0511">Multifunctional enzyme</keyword>
<dbReference type="PANTHER" id="PTHR48099">
    <property type="entry name" value="C-1-TETRAHYDROFOLATE SYNTHASE, CYTOPLASMIC-RELATED"/>
    <property type="match status" value="1"/>
</dbReference>
<evidence type="ECO:0000256" key="12">
    <source>
        <dbReference type="HAMAP-Rule" id="MF_01576"/>
    </source>
</evidence>
<evidence type="ECO:0000259" key="13">
    <source>
        <dbReference type="Pfam" id="PF00763"/>
    </source>
</evidence>
<keyword evidence="10 12" id="KW-0486">Methionine biosynthesis</keyword>
<dbReference type="GeneID" id="70577261"/>
<feature type="binding site" evidence="12">
    <location>
        <begin position="165"/>
        <end position="167"/>
    </location>
    <ligand>
        <name>NADP(+)</name>
        <dbReference type="ChEBI" id="CHEBI:58349"/>
    </ligand>
</feature>
<protein>
    <recommendedName>
        <fullName evidence="12">Bifunctional protein FolD</fullName>
    </recommendedName>
    <domain>
        <recommendedName>
            <fullName evidence="12">Methylenetetrahydrofolate dehydrogenase</fullName>
            <ecNumber evidence="12">1.5.1.5</ecNumber>
        </recommendedName>
    </domain>
    <domain>
        <recommendedName>
            <fullName evidence="12">Methenyltetrahydrofolate cyclohydrolase</fullName>
            <ecNumber evidence="12">3.5.4.9</ecNumber>
        </recommendedName>
    </domain>
</protein>
<dbReference type="RefSeq" id="WP_095177809.1">
    <property type="nucleotide sequence ID" value="NZ_JANJZY010000001.1"/>
</dbReference>
<evidence type="ECO:0000256" key="10">
    <source>
        <dbReference type="ARBA" id="ARBA00023167"/>
    </source>
</evidence>
<sequence length="278" mass="30522">MAVAIDGKRVSEQLRKELKKFVEKRLEKGLNSPCVASILIGNDKGSLFYIKNQKKICKEIGIEFKNIVLDESIEEDKIIEIIENLNKDENVNGIILQMPLPDTLDEEKIVNKICPSKDIDGLTDVNAGKFYKGEKCFIPCTAQGVLEIIKSTKETITGKKAVVLGRSVIVGKPVAQLLVNEDATVTICHSKTKDIKSICKDADIIVSAMGIPKFIKEDFIKEGAMLIDVGFSVLEGKMVGDIDYDNVFEKAGFITPVPGGVGSVTPTMLIKNLCEVFK</sequence>
<keyword evidence="8 12" id="KW-0560">Oxidoreductase</keyword>
<dbReference type="GO" id="GO:0000105">
    <property type="term" value="P:L-histidine biosynthetic process"/>
    <property type="evidence" value="ECO:0007669"/>
    <property type="project" value="UniProtKB-KW"/>
</dbReference>
<dbReference type="InterPro" id="IPR020867">
    <property type="entry name" value="THF_DH/CycHdrlase_CS"/>
</dbReference>
<dbReference type="Gene3D" id="3.40.50.10860">
    <property type="entry name" value="Leucine Dehydrogenase, chain A, domain 1"/>
    <property type="match status" value="1"/>
</dbReference>
<keyword evidence="4 12" id="KW-0028">Amino-acid biosynthesis</keyword>
<keyword evidence="9 12" id="KW-0368">Histidine biosynthesis</keyword>
<dbReference type="GO" id="GO:0009086">
    <property type="term" value="P:methionine biosynthetic process"/>
    <property type="evidence" value="ECO:0007669"/>
    <property type="project" value="UniProtKB-KW"/>
</dbReference>
<dbReference type="EC" id="3.5.4.9" evidence="12"/>